<dbReference type="Pfam" id="PF21716">
    <property type="entry name" value="dnstrm_HI1420"/>
    <property type="match status" value="1"/>
</dbReference>
<organism evidence="1 2">
    <name type="scientific">Candidatus Devosia phytovorans</name>
    <dbReference type="NCBI Taxonomy" id="3121372"/>
    <lineage>
        <taxon>Bacteria</taxon>
        <taxon>Pseudomonadati</taxon>
        <taxon>Pseudomonadota</taxon>
        <taxon>Alphaproteobacteria</taxon>
        <taxon>Hyphomicrobiales</taxon>
        <taxon>Devosiaceae</taxon>
        <taxon>Devosia</taxon>
    </lineage>
</organism>
<dbReference type="GO" id="GO:0003677">
    <property type="term" value="F:DNA binding"/>
    <property type="evidence" value="ECO:0007669"/>
    <property type="project" value="InterPro"/>
</dbReference>
<evidence type="ECO:0000313" key="2">
    <source>
        <dbReference type="Proteomes" id="UP001217476"/>
    </source>
</evidence>
<sequence>MAKEALPFDAAEFLQDDESQTELLADAFDSGDPGYVAHAVGVVARARGMAQVAKDADLNREALYRALSRDGDPRLSTFLGVMNALGIKLQPKMENRSDAA</sequence>
<name>A0AAJ5VRX0_9HYPH</name>
<dbReference type="InterPro" id="IPR010982">
    <property type="entry name" value="Lambda_DNA-bd_dom_sf"/>
</dbReference>
<dbReference type="PANTHER" id="PTHR40275">
    <property type="entry name" value="SSL7038 PROTEIN"/>
    <property type="match status" value="1"/>
</dbReference>
<accession>A0AAJ5VRX0</accession>
<gene>
    <name evidence="1" type="ORF">P0Y65_11350</name>
</gene>
<dbReference type="NCBIfam" id="TIGR02684">
    <property type="entry name" value="dnstrm_HI1420"/>
    <property type="match status" value="1"/>
</dbReference>
<dbReference type="PANTHER" id="PTHR40275:SF1">
    <property type="entry name" value="SSL7038 PROTEIN"/>
    <property type="match status" value="1"/>
</dbReference>
<dbReference type="AlphaFoldDB" id="A0AAJ5VRX0"/>
<dbReference type="Proteomes" id="UP001217476">
    <property type="component" value="Chromosome"/>
</dbReference>
<dbReference type="EMBL" id="CP119312">
    <property type="protein sequence ID" value="WEK02805.1"/>
    <property type="molecule type" value="Genomic_DNA"/>
</dbReference>
<reference evidence="1" key="1">
    <citation type="submission" date="2023-03" db="EMBL/GenBank/DDBJ databases">
        <title>Andean soil-derived lignocellulolytic bacterial consortium as a source of novel taxa and putative plastic-active enzymes.</title>
        <authorList>
            <person name="Diaz-Garcia L."/>
            <person name="Chuvochina M."/>
            <person name="Feuerriegel G."/>
            <person name="Bunk B."/>
            <person name="Sproer C."/>
            <person name="Streit W.R."/>
            <person name="Rodriguez L.M."/>
            <person name="Overmann J."/>
            <person name="Jimenez D.J."/>
        </authorList>
    </citation>
    <scope>NUCLEOTIDE SEQUENCE</scope>
    <source>
        <strain evidence="1">MAG 4196</strain>
    </source>
</reference>
<dbReference type="SUPFAM" id="SSF47413">
    <property type="entry name" value="lambda repressor-like DNA-binding domains"/>
    <property type="match status" value="1"/>
</dbReference>
<dbReference type="InterPro" id="IPR014057">
    <property type="entry name" value="HI1420"/>
</dbReference>
<protein>
    <submittedName>
        <fullName evidence="1">Addiction module antidote protein</fullName>
    </submittedName>
</protein>
<proteinExistence type="predicted"/>
<evidence type="ECO:0000313" key="1">
    <source>
        <dbReference type="EMBL" id="WEK02805.1"/>
    </source>
</evidence>